<dbReference type="PATRIC" id="fig|45076.6.peg.2172"/>
<comment type="similarity">
    <text evidence="1">Belongs to the type III secretion exporter family.</text>
</comment>
<dbReference type="Gene3D" id="3.40.1690.10">
    <property type="entry name" value="secretion proteins EscU"/>
    <property type="match status" value="1"/>
</dbReference>
<dbReference type="RefSeq" id="WP_058493759.1">
    <property type="nucleotide sequence ID" value="NZ_CBCRUR010000004.1"/>
</dbReference>
<dbReference type="Proteomes" id="UP000054662">
    <property type="component" value="Unassembled WGS sequence"/>
</dbReference>
<evidence type="ECO:0000256" key="5">
    <source>
        <dbReference type="SAM" id="Phobius"/>
    </source>
</evidence>
<comment type="function">
    <text evidence="4">Required for formation of the rod structure in the basal body of the flagellar apparatus. Together with FliI and FliH, may constitute the export apparatus of flagellin.</text>
</comment>
<dbReference type="Pfam" id="PF01312">
    <property type="entry name" value="Bac_export_2"/>
    <property type="match status" value="1"/>
</dbReference>
<keyword evidence="5" id="KW-0472">Membrane</keyword>
<accession>A0A0W1A5Y4</accession>
<protein>
    <recommendedName>
        <fullName evidence="2">Flagellar biosynthetic protein FlhB</fullName>
    </recommendedName>
</protein>
<dbReference type="GO" id="GO:0005886">
    <property type="term" value="C:plasma membrane"/>
    <property type="evidence" value="ECO:0007669"/>
    <property type="project" value="TreeGrafter"/>
</dbReference>
<keyword evidence="6" id="KW-0966">Cell projection</keyword>
<keyword evidence="6" id="KW-0969">Cilium</keyword>
<keyword evidence="5" id="KW-0812">Transmembrane</keyword>
<feature type="transmembrane region" description="Helical" evidence="5">
    <location>
        <begin position="180"/>
        <end position="202"/>
    </location>
</feature>
<dbReference type="InterPro" id="IPR029025">
    <property type="entry name" value="T3SS_substrate_exporter_C"/>
</dbReference>
<keyword evidence="7" id="KW-1185">Reference proteome</keyword>
<dbReference type="PRINTS" id="PR00950">
    <property type="entry name" value="TYPE3IMSPROT"/>
</dbReference>
<gene>
    <name evidence="6" type="ORF">Lwor_1990</name>
</gene>
<name>A0A0W1A5Y4_9GAMM</name>
<sequence>MSEKTEQPTSYKLQKAKEKGQASKSIELTTCIALFVMLGMISALWPRKLQELKLIFKHILNLAGHARLNTDNIIHLHQFILAQLINLWLPFALASGLTIVLCSLAQTGIIWSTVPLTPDFKRLSLTQGFKKLFSIKTGVDALKNSCKLGLTFLVLLILIKTHLPHILSLTRTSPLEAPEFMMSFLIKMALPVLTMLLVIAFFDRFFMRWKFHKDQRMSKQDIKDEYKQREGDPKIKSKIKQLQHQLRQKTNSLSAVKHADVVVTNPTHIAIALQYDRNSMPAPKVVCKATGEMVGEVKKIARKFNIPIIEHKPLARILYQTIELNQWISKDLYPATAAVFRELYDLGRRHDC</sequence>
<keyword evidence="3" id="KW-0813">Transport</keyword>
<keyword evidence="5" id="KW-1133">Transmembrane helix</keyword>
<organism evidence="6 7">
    <name type="scientific">Legionella worsleiensis</name>
    <dbReference type="NCBI Taxonomy" id="45076"/>
    <lineage>
        <taxon>Bacteria</taxon>
        <taxon>Pseudomonadati</taxon>
        <taxon>Pseudomonadota</taxon>
        <taxon>Gammaproteobacteria</taxon>
        <taxon>Legionellales</taxon>
        <taxon>Legionellaceae</taxon>
        <taxon>Legionella</taxon>
    </lineage>
</organism>
<keyword evidence="3" id="KW-0653">Protein transport</keyword>
<evidence type="ECO:0000256" key="2">
    <source>
        <dbReference type="ARBA" id="ARBA00021622"/>
    </source>
</evidence>
<evidence type="ECO:0000313" key="7">
    <source>
        <dbReference type="Proteomes" id="UP000054662"/>
    </source>
</evidence>
<dbReference type="InterPro" id="IPR006135">
    <property type="entry name" value="T3SS_substrate_exporter"/>
</dbReference>
<evidence type="ECO:0000256" key="4">
    <source>
        <dbReference type="ARBA" id="ARBA00025078"/>
    </source>
</evidence>
<comment type="caution">
    <text evidence="6">The sequence shown here is derived from an EMBL/GenBank/DDBJ whole genome shotgun (WGS) entry which is preliminary data.</text>
</comment>
<dbReference type="GO" id="GO:0009306">
    <property type="term" value="P:protein secretion"/>
    <property type="evidence" value="ECO:0007669"/>
    <property type="project" value="InterPro"/>
</dbReference>
<feature type="transmembrane region" description="Helical" evidence="5">
    <location>
        <begin position="148"/>
        <end position="168"/>
    </location>
</feature>
<keyword evidence="3" id="KW-1006">Bacterial flagellum protein export</keyword>
<reference evidence="6 7" key="1">
    <citation type="submission" date="2015-11" db="EMBL/GenBank/DDBJ databases">
        <title>Genomic analysis of 38 Legionella species identifies large and diverse effector repertoires.</title>
        <authorList>
            <person name="Burstein D."/>
            <person name="Amaro F."/>
            <person name="Zusman T."/>
            <person name="Lifshitz Z."/>
            <person name="Cohen O."/>
            <person name="Gilbert J.A."/>
            <person name="Pupko T."/>
            <person name="Shuman H.A."/>
            <person name="Segal G."/>
        </authorList>
    </citation>
    <scope>NUCLEOTIDE SEQUENCE [LARGE SCALE GENOMIC DNA]</scope>
    <source>
        <strain evidence="6 7">ATCC 49508</strain>
    </source>
</reference>
<dbReference type="EMBL" id="LNZC01000027">
    <property type="protein sequence ID" value="KTD76765.1"/>
    <property type="molecule type" value="Genomic_DNA"/>
</dbReference>
<dbReference type="SUPFAM" id="SSF160544">
    <property type="entry name" value="EscU C-terminal domain-like"/>
    <property type="match status" value="1"/>
</dbReference>
<dbReference type="STRING" id="45076.Lwor_1990"/>
<keyword evidence="6" id="KW-0282">Flagellum</keyword>
<proteinExistence type="inferred from homology"/>
<evidence type="ECO:0000313" key="6">
    <source>
        <dbReference type="EMBL" id="KTD76765.1"/>
    </source>
</evidence>
<feature type="transmembrane region" description="Helical" evidence="5">
    <location>
        <begin position="87"/>
        <end position="114"/>
    </location>
</feature>
<feature type="transmembrane region" description="Helical" evidence="5">
    <location>
        <begin position="25"/>
        <end position="45"/>
    </location>
</feature>
<dbReference type="PANTHER" id="PTHR30531:SF12">
    <property type="entry name" value="FLAGELLAR BIOSYNTHETIC PROTEIN FLHB"/>
    <property type="match status" value="1"/>
</dbReference>
<dbReference type="PANTHER" id="PTHR30531">
    <property type="entry name" value="FLAGELLAR BIOSYNTHETIC PROTEIN FLHB"/>
    <property type="match status" value="1"/>
</dbReference>
<evidence type="ECO:0000256" key="3">
    <source>
        <dbReference type="ARBA" id="ARBA00023225"/>
    </source>
</evidence>
<dbReference type="AlphaFoldDB" id="A0A0W1A5Y4"/>
<evidence type="ECO:0000256" key="1">
    <source>
        <dbReference type="ARBA" id="ARBA00010690"/>
    </source>
</evidence>